<sequence>MKLSKSVLLSLLAISPSMVSAMLPIHVKSFRFIKPSSPENEAGENEIFYVKGVDYQPGGSSAYDADSNSDVLSDADQCARDAFVFQQLGINTLRVYSLNPDVNHDKCMTILNDAGIYVILDVNSGNYGENLNRADPSGTYNGQYLTRVFKFIDAFKNYPNVLGFFSGNEVINDESNYASIDPPYIRAVQRDMKQYIAKHSNRTIPVGYSAADNTDLRLATFRYLQCNSMDGKNVNDALEESKSDFFGLNSYEWCSGTSDWTSSGYDKLNSTFSDAVIPLIFSEYGCNKNTPRTFDEVTDGLYSNDGLAGLFSGGLVYEFAEEANNYGLVEVDDSDGSIQYKKDFDNLKSRYNKLDLPTTKESDVKNNTIYKCDASKISSAYSDFGSKNFTIPDQPSDVAKMIKYGVNGTNTGSILSDYTVPTSFNYTIKDSNGDEVSATLTYASSNLVNNLKGVSTAVASSTSTTSSSESKTSSASSTTSSSSKSKGAAEMVNVPFVQTGLMALITGLLSALI</sequence>
<keyword evidence="5 12" id="KW-0808">Transferase</keyword>
<keyword evidence="8" id="KW-1015">Disulfide bond</keyword>
<evidence type="ECO:0000256" key="9">
    <source>
        <dbReference type="ARBA" id="ARBA00023180"/>
    </source>
</evidence>
<proteinExistence type="inferred from homology"/>
<dbReference type="eggNOG" id="ENOG502QRZZ">
    <property type="taxonomic scope" value="Eukaryota"/>
</dbReference>
<dbReference type="HOGENOM" id="CLU_021855_1_2_1"/>
<evidence type="ECO:0000256" key="12">
    <source>
        <dbReference type="RuleBase" id="RU361209"/>
    </source>
</evidence>
<feature type="signal peptide" evidence="12">
    <location>
        <begin position="1"/>
        <end position="21"/>
    </location>
</feature>
<dbReference type="AlphaFoldDB" id="G0VC85"/>
<evidence type="ECO:0000256" key="8">
    <source>
        <dbReference type="ARBA" id="ARBA00023157"/>
    </source>
</evidence>
<feature type="chain" id="PRO_5005130848" description="1,3-beta-glucanosyltransferase" evidence="12">
    <location>
        <begin position="22"/>
        <end position="513"/>
    </location>
</feature>
<evidence type="ECO:0000256" key="1">
    <source>
        <dbReference type="ARBA" id="ARBA00004196"/>
    </source>
</evidence>
<gene>
    <name evidence="14" type="primary">NCAS0C01040</name>
    <name evidence="14" type="ordered locus">NCAS_0C01040</name>
</gene>
<evidence type="ECO:0000256" key="4">
    <source>
        <dbReference type="ARBA" id="ARBA00022622"/>
    </source>
</evidence>
<dbReference type="OrthoDB" id="421038at2759"/>
<dbReference type="Gene3D" id="3.20.20.80">
    <property type="entry name" value="Glycosidases"/>
    <property type="match status" value="1"/>
</dbReference>
<evidence type="ECO:0000313" key="15">
    <source>
        <dbReference type="Proteomes" id="UP000001640"/>
    </source>
</evidence>
<dbReference type="Proteomes" id="UP000001640">
    <property type="component" value="Chromosome 3"/>
</dbReference>
<dbReference type="FunCoup" id="G0VC85">
    <property type="interactions" value="107"/>
</dbReference>
<dbReference type="OMA" id="HDKCMTI"/>
<dbReference type="GO" id="GO:0031505">
    <property type="term" value="P:fungal-type cell wall organization"/>
    <property type="evidence" value="ECO:0007669"/>
    <property type="project" value="TreeGrafter"/>
</dbReference>
<evidence type="ECO:0000256" key="5">
    <source>
        <dbReference type="ARBA" id="ARBA00022679"/>
    </source>
</evidence>
<dbReference type="GO" id="GO:0009277">
    <property type="term" value="C:fungal-type cell wall"/>
    <property type="evidence" value="ECO:0007669"/>
    <property type="project" value="EnsemblFungi"/>
</dbReference>
<dbReference type="EC" id="2.4.1.-" evidence="12"/>
<evidence type="ECO:0000256" key="7">
    <source>
        <dbReference type="ARBA" id="ARBA00023136"/>
    </source>
</evidence>
<keyword evidence="7 12" id="KW-0472">Membrane</keyword>
<name>G0VC85_NAUCA</name>
<dbReference type="SUPFAM" id="SSF51445">
    <property type="entry name" value="(Trans)glycosidases"/>
    <property type="match status" value="1"/>
</dbReference>
<protein>
    <recommendedName>
        <fullName evidence="12">1,3-beta-glucanosyltransferase</fullName>
        <ecNumber evidence="12">2.4.1.-</ecNumber>
    </recommendedName>
</protein>
<evidence type="ECO:0000256" key="11">
    <source>
        <dbReference type="ARBA" id="ARBA00023316"/>
    </source>
</evidence>
<evidence type="ECO:0000256" key="6">
    <source>
        <dbReference type="ARBA" id="ARBA00022729"/>
    </source>
</evidence>
<comment type="function">
    <text evidence="12">Splits internally a 1,3-beta-glucan molecule and transfers the newly generated reducing end (the donor) to the non-reducing end of another 1,3-beta-glucan molecule (the acceptor) forming a 1,3-beta linkage, resulting in the elongation of 1,3-beta-glucan chains in the cell wall.</text>
</comment>
<dbReference type="GeneID" id="96902678"/>
<dbReference type="EMBL" id="HE576754">
    <property type="protein sequence ID" value="CCC69094.1"/>
    <property type="molecule type" value="Genomic_DNA"/>
</dbReference>
<keyword evidence="10 12" id="KW-0449">Lipoprotein</keyword>
<reference key="2">
    <citation type="submission" date="2011-08" db="EMBL/GenBank/DDBJ databases">
        <title>Genome sequence of Naumovozyma castellii.</title>
        <authorList>
            <person name="Gordon J.L."/>
            <person name="Armisen D."/>
            <person name="Proux-Wera E."/>
            <person name="OhEigeartaigh S.S."/>
            <person name="Byrne K.P."/>
            <person name="Wolfe K.H."/>
        </authorList>
    </citation>
    <scope>NUCLEOTIDE SEQUENCE</scope>
    <source>
        <strain>Type strain:CBS 4309</strain>
    </source>
</reference>
<dbReference type="GO" id="GO:0005886">
    <property type="term" value="C:plasma membrane"/>
    <property type="evidence" value="ECO:0007669"/>
    <property type="project" value="UniProtKB-SubCell"/>
</dbReference>
<reference evidence="14 15" key="1">
    <citation type="journal article" date="2011" name="Proc. Natl. Acad. Sci. U.S.A.">
        <title>Evolutionary erosion of yeast sex chromosomes by mating-type switching accidents.</title>
        <authorList>
            <person name="Gordon J.L."/>
            <person name="Armisen D."/>
            <person name="Proux-Wera E."/>
            <person name="Oheigeartaigh S.S."/>
            <person name="Byrne K.P."/>
            <person name="Wolfe K.H."/>
        </authorList>
    </citation>
    <scope>NUCLEOTIDE SEQUENCE [LARGE SCALE GENOMIC DNA]</scope>
    <source>
        <strain evidence="15">ATCC 76901 / BCRC 22586 / CBS 4309 / NBRC 1992 / NRRL Y-12630</strain>
    </source>
</reference>
<dbReference type="PANTHER" id="PTHR31468">
    <property type="entry name" value="1,3-BETA-GLUCANOSYLTRANSFERASE GAS1"/>
    <property type="match status" value="1"/>
</dbReference>
<feature type="region of interest" description="Disordered" evidence="13">
    <location>
        <begin position="460"/>
        <end position="484"/>
    </location>
</feature>
<keyword evidence="11" id="KW-0961">Cell wall biogenesis/degradation</keyword>
<dbReference type="GO" id="GO:0016740">
    <property type="term" value="F:transferase activity"/>
    <property type="evidence" value="ECO:0007669"/>
    <property type="project" value="UniProtKB-KW"/>
</dbReference>
<evidence type="ECO:0000256" key="3">
    <source>
        <dbReference type="ARBA" id="ARBA00007528"/>
    </source>
</evidence>
<keyword evidence="9" id="KW-0325">Glycoprotein</keyword>
<organism evidence="14 15">
    <name type="scientific">Naumovozyma castellii</name>
    <name type="common">Yeast</name>
    <name type="synonym">Saccharomyces castellii</name>
    <dbReference type="NCBI Taxonomy" id="27288"/>
    <lineage>
        <taxon>Eukaryota</taxon>
        <taxon>Fungi</taxon>
        <taxon>Dikarya</taxon>
        <taxon>Ascomycota</taxon>
        <taxon>Saccharomycotina</taxon>
        <taxon>Saccharomycetes</taxon>
        <taxon>Saccharomycetales</taxon>
        <taxon>Saccharomycetaceae</taxon>
        <taxon>Naumovozyma</taxon>
    </lineage>
</organism>
<evidence type="ECO:0000313" key="14">
    <source>
        <dbReference type="EMBL" id="CCC69094.1"/>
    </source>
</evidence>
<dbReference type="InterPro" id="IPR004886">
    <property type="entry name" value="Glucanosyltransferase"/>
</dbReference>
<evidence type="ECO:0000256" key="2">
    <source>
        <dbReference type="ARBA" id="ARBA00004589"/>
    </source>
</evidence>
<keyword evidence="6 12" id="KW-0732">Signal</keyword>
<comment type="subcellular location">
    <subcellularLocation>
        <location evidence="1">Cell envelope</location>
    </subcellularLocation>
    <subcellularLocation>
        <location evidence="12">Cell membrane</location>
        <topology evidence="12">Lipid-anchor</topology>
        <topology evidence="12">GPI-anchor</topology>
    </subcellularLocation>
    <subcellularLocation>
        <location evidence="2">Membrane</location>
        <topology evidence="2">Lipid-anchor</topology>
        <topology evidence="2">GPI-anchor</topology>
    </subcellularLocation>
</comment>
<keyword evidence="4 12" id="KW-0336">GPI-anchor</keyword>
<dbReference type="InParanoid" id="G0VC85"/>
<dbReference type="KEGG" id="ncs:NCAS_0C01040"/>
<dbReference type="PANTHER" id="PTHR31468:SF4">
    <property type="entry name" value="1,3-BETA-GLUCANOSYLTRANSFERASE GAS3-RELATED"/>
    <property type="match status" value="1"/>
</dbReference>
<dbReference type="GO" id="GO:0098552">
    <property type="term" value="C:side of membrane"/>
    <property type="evidence" value="ECO:0007669"/>
    <property type="project" value="UniProtKB-KW"/>
</dbReference>
<evidence type="ECO:0000256" key="13">
    <source>
        <dbReference type="SAM" id="MobiDB-lite"/>
    </source>
</evidence>
<dbReference type="FunFam" id="3.20.20.80:FF:000032">
    <property type="entry name" value="1,3-beta-glucanosyltransferase"/>
    <property type="match status" value="1"/>
</dbReference>
<keyword evidence="15" id="KW-1185">Reference proteome</keyword>
<accession>G0VC85</accession>
<dbReference type="Pfam" id="PF03198">
    <property type="entry name" value="Glyco_hydro_72"/>
    <property type="match status" value="1"/>
</dbReference>
<dbReference type="RefSeq" id="XP_003675461.1">
    <property type="nucleotide sequence ID" value="XM_003675413.1"/>
</dbReference>
<dbReference type="GO" id="GO:0071970">
    <property type="term" value="P:fungal-type cell wall (1-&gt;3)-beta-D-glucan biosynthetic process"/>
    <property type="evidence" value="ECO:0007669"/>
    <property type="project" value="TreeGrafter"/>
</dbReference>
<dbReference type="InterPro" id="IPR017853">
    <property type="entry name" value="GH"/>
</dbReference>
<comment type="similarity">
    <text evidence="3 12">Belongs to the glycosyl hydrolase 72 family.</text>
</comment>
<evidence type="ECO:0000256" key="10">
    <source>
        <dbReference type="ARBA" id="ARBA00023288"/>
    </source>
</evidence>